<dbReference type="EMBL" id="QRAL01000033">
    <property type="protein sequence ID" value="RSU52476.1"/>
    <property type="molecule type" value="Genomic_DNA"/>
</dbReference>
<evidence type="ECO:0000313" key="4">
    <source>
        <dbReference type="Proteomes" id="UP000287401"/>
    </source>
</evidence>
<dbReference type="RefSeq" id="WP_037515730.1">
    <property type="nucleotide sequence ID" value="NZ_JGVR01000001.1"/>
</dbReference>
<evidence type="ECO:0000313" key="1">
    <source>
        <dbReference type="EMBL" id="KEZ21333.1"/>
    </source>
</evidence>
<sequence>MEFGPQPELIESSLSRFMEQAGVRLTINIVRLATERGWSLEVVNEHGTSTVWDDLFATDHDADAAFRNALAKEGVEAFLGK</sequence>
<dbReference type="Proteomes" id="UP000028534">
    <property type="component" value="Unassembled WGS sequence"/>
</dbReference>
<dbReference type="PATRIC" id="fig|13690.10.peg.11"/>
<proteinExistence type="predicted"/>
<evidence type="ECO:0000313" key="3">
    <source>
        <dbReference type="Proteomes" id="UP000028534"/>
    </source>
</evidence>
<dbReference type="AlphaFoldDB" id="A0A084ETP1"/>
<accession>A0A084ETP1</accession>
<comment type="caution">
    <text evidence="1">The sequence shown here is derived from an EMBL/GenBank/DDBJ whole genome shotgun (WGS) entry which is preliminary data.</text>
</comment>
<reference evidence="2 4" key="2">
    <citation type="submission" date="2018-07" db="EMBL/GenBank/DDBJ databases">
        <title>Genomic and Epidemiologic Investigation of an Indolent Hospital Outbreak.</title>
        <authorList>
            <person name="Johnson R.C."/>
            <person name="Deming C."/>
            <person name="Conlan S."/>
            <person name="Zellmer C.J."/>
            <person name="Michelin A.V."/>
            <person name="Lee-Lin S."/>
            <person name="Thomas P.J."/>
            <person name="Park M."/>
            <person name="Weingarten R.A."/>
            <person name="Less J."/>
            <person name="Dekker J.P."/>
            <person name="Frank K.M."/>
            <person name="Musser K.A."/>
            <person name="Mcquiston J.R."/>
            <person name="Henderson D.K."/>
            <person name="Lau A.F."/>
            <person name="Palmore T.N."/>
            <person name="Segre J.A."/>
        </authorList>
    </citation>
    <scope>NUCLEOTIDE SEQUENCE [LARGE SCALE GENOMIC DNA]</scope>
    <source>
        <strain evidence="2 4">SK-NIH.Env6_1116</strain>
    </source>
</reference>
<evidence type="ECO:0000313" key="2">
    <source>
        <dbReference type="EMBL" id="RSU52476.1"/>
    </source>
</evidence>
<gene>
    <name evidence="1" type="ORF">CP98_00010</name>
    <name evidence="2" type="ORF">DAH51_21155</name>
</gene>
<protein>
    <submittedName>
        <fullName evidence="1">Uncharacterized protein</fullName>
    </submittedName>
</protein>
<name>A0A084ETP1_SPHYA</name>
<dbReference type="EMBL" id="JGVR01000001">
    <property type="protein sequence ID" value="KEZ21333.1"/>
    <property type="molecule type" value="Genomic_DNA"/>
</dbReference>
<dbReference type="Proteomes" id="UP000287401">
    <property type="component" value="Unassembled WGS sequence"/>
</dbReference>
<dbReference type="eggNOG" id="ENOG5033BFV">
    <property type="taxonomic scope" value="Bacteria"/>
</dbReference>
<organism evidence="1 3">
    <name type="scientific">Sphingobium yanoikuyae</name>
    <name type="common">Sphingomonas yanoikuyae</name>
    <dbReference type="NCBI Taxonomy" id="13690"/>
    <lineage>
        <taxon>Bacteria</taxon>
        <taxon>Pseudomonadati</taxon>
        <taxon>Pseudomonadota</taxon>
        <taxon>Alphaproteobacteria</taxon>
        <taxon>Sphingomonadales</taxon>
        <taxon>Sphingomonadaceae</taxon>
        <taxon>Sphingobium</taxon>
    </lineage>
</organism>
<reference evidence="1 3" key="1">
    <citation type="submission" date="2014-03" db="EMBL/GenBank/DDBJ databases">
        <title>Genome sequence of Sphingobium yanoikuyae B1.</title>
        <authorList>
            <person name="Gan H.M."/>
            <person name="Gan H.Y."/>
            <person name="Savka M.A."/>
        </authorList>
    </citation>
    <scope>NUCLEOTIDE SEQUENCE [LARGE SCALE GENOMIC DNA]</scope>
    <source>
        <strain evidence="1 3">B1</strain>
    </source>
</reference>